<dbReference type="PANTHER" id="PTHR43179">
    <property type="entry name" value="RHAMNOSYLTRANSFERASE WBBL"/>
    <property type="match status" value="1"/>
</dbReference>
<evidence type="ECO:0000256" key="3">
    <source>
        <dbReference type="ARBA" id="ARBA00022679"/>
    </source>
</evidence>
<keyword evidence="3" id="KW-0808">Transferase</keyword>
<comment type="similarity">
    <text evidence="1">Belongs to the glycosyltransferase 2 family.</text>
</comment>
<accession>A0A2M8GKR3</accession>
<dbReference type="AlphaFoldDB" id="A0A2M8GKR3"/>
<dbReference type="GO" id="GO:0016757">
    <property type="term" value="F:glycosyltransferase activity"/>
    <property type="evidence" value="ECO:0007669"/>
    <property type="project" value="UniProtKB-KW"/>
</dbReference>
<evidence type="ECO:0000256" key="2">
    <source>
        <dbReference type="ARBA" id="ARBA00022676"/>
    </source>
</evidence>
<dbReference type="Proteomes" id="UP000228960">
    <property type="component" value="Unassembled WGS sequence"/>
</dbReference>
<dbReference type="Pfam" id="PF00535">
    <property type="entry name" value="Glycos_transf_2"/>
    <property type="match status" value="1"/>
</dbReference>
<dbReference type="CDD" id="cd04186">
    <property type="entry name" value="GT_2_like_c"/>
    <property type="match status" value="1"/>
</dbReference>
<dbReference type="EMBL" id="PFQM01000007">
    <property type="protein sequence ID" value="PJC81137.1"/>
    <property type="molecule type" value="Genomic_DNA"/>
</dbReference>
<dbReference type="Gene3D" id="3.90.550.10">
    <property type="entry name" value="Spore Coat Polysaccharide Biosynthesis Protein SpsA, Chain A"/>
    <property type="match status" value="1"/>
</dbReference>
<reference evidence="6" key="1">
    <citation type="submission" date="2017-09" db="EMBL/GenBank/DDBJ databases">
        <title>Depth-based differentiation of microbial function through sediment-hosted aquifers and enrichment of novel symbionts in the deep terrestrial subsurface.</title>
        <authorList>
            <person name="Probst A.J."/>
            <person name="Ladd B."/>
            <person name="Jarett J.K."/>
            <person name="Geller-Mcgrath D.E."/>
            <person name="Sieber C.M.K."/>
            <person name="Emerson J.B."/>
            <person name="Anantharaman K."/>
            <person name="Thomas B.C."/>
            <person name="Malmstrom R."/>
            <person name="Stieglmeier M."/>
            <person name="Klingl A."/>
            <person name="Woyke T."/>
            <person name="Ryan C.M."/>
            <person name="Banfield J.F."/>
        </authorList>
    </citation>
    <scope>NUCLEOTIDE SEQUENCE [LARGE SCALE GENOMIC DNA]</scope>
</reference>
<comment type="caution">
    <text evidence="5">The sequence shown here is derived from an EMBL/GenBank/DDBJ whole genome shotgun (WGS) entry which is preliminary data.</text>
</comment>
<evidence type="ECO:0000256" key="1">
    <source>
        <dbReference type="ARBA" id="ARBA00006739"/>
    </source>
</evidence>
<name>A0A2M8GKR3_9BACT</name>
<organism evidence="5 6">
    <name type="scientific">Candidatus Shapirobacteria bacterium CG_4_8_14_3_um_filter_35_11</name>
    <dbReference type="NCBI Taxonomy" id="1974874"/>
    <lineage>
        <taxon>Bacteria</taxon>
        <taxon>Candidatus Shapironibacteriota</taxon>
    </lineage>
</organism>
<feature type="domain" description="Glycosyltransferase 2-like" evidence="4">
    <location>
        <begin position="6"/>
        <end position="150"/>
    </location>
</feature>
<dbReference type="InterPro" id="IPR001173">
    <property type="entry name" value="Glyco_trans_2-like"/>
</dbReference>
<proteinExistence type="inferred from homology"/>
<gene>
    <name evidence="5" type="ORF">CO009_00270</name>
</gene>
<sequence>MPKIAIIILNWNQPQLTISTIESFLKIKHQNFSCQIVVVDNGSTDNSILKIKKFIHSLEIGNWKLEIIQNKENLGYSGGNNLGIKYALKNNFDYVLVANNDIRVNPNFLQILINEIKINPKQILAPKIYFEKGYEFHKNRYKSSELGKVIWAMGGKIDWGNVYGSNIAIDNVDHGQFDNNLQTPDFISGCCLLAPANLFKTIGLFDEKYYLYLEDIDLSVRASKSGYTLKIIPNSIIWHINSGTAIAASNIQDYFITRNRLLFAYKYAPLKTKLAIFRESIKHLLFGRPWQKIGVRDYYLSKFGQGSWV</sequence>
<evidence type="ECO:0000259" key="4">
    <source>
        <dbReference type="Pfam" id="PF00535"/>
    </source>
</evidence>
<dbReference type="PANTHER" id="PTHR43179:SF12">
    <property type="entry name" value="GALACTOFURANOSYLTRANSFERASE GLFT2"/>
    <property type="match status" value="1"/>
</dbReference>
<protein>
    <recommendedName>
        <fullName evidence="4">Glycosyltransferase 2-like domain-containing protein</fullName>
    </recommendedName>
</protein>
<dbReference type="InterPro" id="IPR029044">
    <property type="entry name" value="Nucleotide-diphossugar_trans"/>
</dbReference>
<keyword evidence="2" id="KW-0328">Glycosyltransferase</keyword>
<evidence type="ECO:0000313" key="6">
    <source>
        <dbReference type="Proteomes" id="UP000228960"/>
    </source>
</evidence>
<evidence type="ECO:0000313" key="5">
    <source>
        <dbReference type="EMBL" id="PJC81137.1"/>
    </source>
</evidence>
<dbReference type="SUPFAM" id="SSF53448">
    <property type="entry name" value="Nucleotide-diphospho-sugar transferases"/>
    <property type="match status" value="1"/>
</dbReference>